<dbReference type="AlphaFoldDB" id="A0A6A6S2G6"/>
<dbReference type="InterPro" id="IPR036388">
    <property type="entry name" value="WH-like_DNA-bd_sf"/>
</dbReference>
<dbReference type="InterPro" id="IPR012967">
    <property type="entry name" value="COMT_dimerisation"/>
</dbReference>
<keyword evidence="1 7" id="KW-0489">Methyltransferase</keyword>
<dbReference type="EMBL" id="MU006782">
    <property type="protein sequence ID" value="KAF2642009.1"/>
    <property type="molecule type" value="Genomic_DNA"/>
</dbReference>
<keyword evidence="2 7" id="KW-0808">Transferase</keyword>
<feature type="domain" description="O-methyltransferase dimerisation" evidence="6">
    <location>
        <begin position="58"/>
        <end position="135"/>
    </location>
</feature>
<evidence type="ECO:0000256" key="3">
    <source>
        <dbReference type="ARBA" id="ARBA00022691"/>
    </source>
</evidence>
<dbReference type="PANTHER" id="PTHR43712">
    <property type="entry name" value="PUTATIVE (AFU_ORTHOLOGUE AFUA_4G14580)-RELATED"/>
    <property type="match status" value="1"/>
</dbReference>
<protein>
    <submittedName>
        <fullName evidence="7">S-adenosyl-L-methionine-dependent methyltransferase</fullName>
    </submittedName>
</protein>
<evidence type="ECO:0000313" key="7">
    <source>
        <dbReference type="EMBL" id="KAF2642009.1"/>
    </source>
</evidence>
<dbReference type="GO" id="GO:0008171">
    <property type="term" value="F:O-methyltransferase activity"/>
    <property type="evidence" value="ECO:0007669"/>
    <property type="project" value="InterPro"/>
</dbReference>
<dbReference type="SUPFAM" id="SSF53335">
    <property type="entry name" value="S-adenosyl-L-methionine-dependent methyltransferases"/>
    <property type="match status" value="1"/>
</dbReference>
<dbReference type="InterPro" id="IPR036390">
    <property type="entry name" value="WH_DNA-bd_sf"/>
</dbReference>
<feature type="domain" description="O-methyltransferase C-terminal" evidence="5">
    <location>
        <begin position="236"/>
        <end position="378"/>
    </location>
</feature>
<dbReference type="Gene3D" id="3.40.50.150">
    <property type="entry name" value="Vaccinia Virus protein VP39"/>
    <property type="match status" value="1"/>
</dbReference>
<dbReference type="PANTHER" id="PTHR43712:SF1">
    <property type="entry name" value="HYPOTHETICAL O-METHYLTRANSFERASE (EUROFUNG)-RELATED"/>
    <property type="match status" value="1"/>
</dbReference>
<gene>
    <name evidence="7" type="ORF">P280DRAFT_449419</name>
</gene>
<dbReference type="Pfam" id="PF00891">
    <property type="entry name" value="Methyltransf_2"/>
    <property type="match status" value="1"/>
</dbReference>
<accession>A0A6A6S2G6</accession>
<name>A0A6A6S2G6_9PLEO</name>
<dbReference type="Proteomes" id="UP000799753">
    <property type="component" value="Unassembled WGS sequence"/>
</dbReference>
<dbReference type="Gene3D" id="1.10.10.10">
    <property type="entry name" value="Winged helix-like DNA-binding domain superfamily/Winged helix DNA-binding domain"/>
    <property type="match status" value="1"/>
</dbReference>
<sequence>MGSISADYLIETRIANLSKDIDALYKDVGNDEASRKQLMGVILGAMSKVESPMETIWRIIMSPHAPAALMVMIRSGVLTALVSANKPMTATELATSTGTSSTLIIRMMRPLTALGIFHETDVYTYASSPISELLTAPPLMGGYQFMFDLATRSLANMPRYLEKTGFQHVDAAPGPFQDCNNTEDGMFQYLIKNPKIMTNFNAFMAGSLEERLDWFNTWDAQSIIINGAKKDHEAVLLVDVAGGEGHDVQAFGRAFPDAPGKLVLEDLPPVIDNIKALDSKIVRQPHDFFTEQPIKGARAYYVRNIFHDWPNEKCVEIMKQLAAAMEKGYSKLLIFEWILPAKGVPLYPALLDVNMLTLLNGRERTEDEWSNLLTQAGLKIVKVRKVSDEAEGLMEVELAD</sequence>
<evidence type="ECO:0000256" key="4">
    <source>
        <dbReference type="PIRSR" id="PIRSR005739-1"/>
    </source>
</evidence>
<evidence type="ECO:0000256" key="1">
    <source>
        <dbReference type="ARBA" id="ARBA00022603"/>
    </source>
</evidence>
<dbReference type="PIRSF" id="PIRSF005739">
    <property type="entry name" value="O-mtase"/>
    <property type="match status" value="1"/>
</dbReference>
<dbReference type="OrthoDB" id="3340390at2759"/>
<dbReference type="InterPro" id="IPR029063">
    <property type="entry name" value="SAM-dependent_MTases_sf"/>
</dbReference>
<keyword evidence="8" id="KW-1185">Reference proteome</keyword>
<organism evidence="7 8">
    <name type="scientific">Massarina eburnea CBS 473.64</name>
    <dbReference type="NCBI Taxonomy" id="1395130"/>
    <lineage>
        <taxon>Eukaryota</taxon>
        <taxon>Fungi</taxon>
        <taxon>Dikarya</taxon>
        <taxon>Ascomycota</taxon>
        <taxon>Pezizomycotina</taxon>
        <taxon>Dothideomycetes</taxon>
        <taxon>Pleosporomycetidae</taxon>
        <taxon>Pleosporales</taxon>
        <taxon>Massarineae</taxon>
        <taxon>Massarinaceae</taxon>
        <taxon>Massarina</taxon>
    </lineage>
</organism>
<feature type="active site" description="Proton acceptor" evidence="4">
    <location>
        <position position="307"/>
    </location>
</feature>
<dbReference type="GO" id="GO:0046983">
    <property type="term" value="F:protein dimerization activity"/>
    <property type="evidence" value="ECO:0007669"/>
    <property type="project" value="InterPro"/>
</dbReference>
<keyword evidence="3" id="KW-0949">S-adenosyl-L-methionine</keyword>
<dbReference type="GO" id="GO:0032259">
    <property type="term" value="P:methylation"/>
    <property type="evidence" value="ECO:0007669"/>
    <property type="project" value="UniProtKB-KW"/>
</dbReference>
<proteinExistence type="predicted"/>
<dbReference type="InterPro" id="IPR001077">
    <property type="entry name" value="COMT_C"/>
</dbReference>
<dbReference type="InterPro" id="IPR016461">
    <property type="entry name" value="COMT-like"/>
</dbReference>
<evidence type="ECO:0000313" key="8">
    <source>
        <dbReference type="Proteomes" id="UP000799753"/>
    </source>
</evidence>
<evidence type="ECO:0000259" key="6">
    <source>
        <dbReference type="Pfam" id="PF08100"/>
    </source>
</evidence>
<dbReference type="Pfam" id="PF08100">
    <property type="entry name" value="Dimerisation"/>
    <property type="match status" value="1"/>
</dbReference>
<dbReference type="SUPFAM" id="SSF46785">
    <property type="entry name" value="Winged helix' DNA-binding domain"/>
    <property type="match status" value="1"/>
</dbReference>
<dbReference type="PROSITE" id="PS51683">
    <property type="entry name" value="SAM_OMT_II"/>
    <property type="match status" value="1"/>
</dbReference>
<reference evidence="7" key="1">
    <citation type="journal article" date="2020" name="Stud. Mycol.">
        <title>101 Dothideomycetes genomes: a test case for predicting lifestyles and emergence of pathogens.</title>
        <authorList>
            <person name="Haridas S."/>
            <person name="Albert R."/>
            <person name="Binder M."/>
            <person name="Bloem J."/>
            <person name="Labutti K."/>
            <person name="Salamov A."/>
            <person name="Andreopoulos B."/>
            <person name="Baker S."/>
            <person name="Barry K."/>
            <person name="Bills G."/>
            <person name="Bluhm B."/>
            <person name="Cannon C."/>
            <person name="Castanera R."/>
            <person name="Culley D."/>
            <person name="Daum C."/>
            <person name="Ezra D."/>
            <person name="Gonzalez J."/>
            <person name="Henrissat B."/>
            <person name="Kuo A."/>
            <person name="Liang C."/>
            <person name="Lipzen A."/>
            <person name="Lutzoni F."/>
            <person name="Magnuson J."/>
            <person name="Mondo S."/>
            <person name="Nolan M."/>
            <person name="Ohm R."/>
            <person name="Pangilinan J."/>
            <person name="Park H.-J."/>
            <person name="Ramirez L."/>
            <person name="Alfaro M."/>
            <person name="Sun H."/>
            <person name="Tritt A."/>
            <person name="Yoshinaga Y."/>
            <person name="Zwiers L.-H."/>
            <person name="Turgeon B."/>
            <person name="Goodwin S."/>
            <person name="Spatafora J."/>
            <person name="Crous P."/>
            <person name="Grigoriev I."/>
        </authorList>
    </citation>
    <scope>NUCLEOTIDE SEQUENCE</scope>
    <source>
        <strain evidence="7">CBS 473.64</strain>
    </source>
</reference>
<evidence type="ECO:0000256" key="2">
    <source>
        <dbReference type="ARBA" id="ARBA00022679"/>
    </source>
</evidence>
<evidence type="ECO:0000259" key="5">
    <source>
        <dbReference type="Pfam" id="PF00891"/>
    </source>
</evidence>